<dbReference type="AlphaFoldDB" id="A0A392RQA2"/>
<dbReference type="GO" id="GO:0005840">
    <property type="term" value="C:ribosome"/>
    <property type="evidence" value="ECO:0007669"/>
    <property type="project" value="UniProtKB-KW"/>
</dbReference>
<feature type="non-terminal residue" evidence="2">
    <location>
        <position position="125"/>
    </location>
</feature>
<dbReference type="PANTHER" id="PTHR48432">
    <property type="entry name" value="S5 DRBM DOMAIN-CONTAINING PROTEIN"/>
    <property type="match status" value="1"/>
</dbReference>
<reference evidence="2 3" key="1">
    <citation type="journal article" date="2018" name="Front. Plant Sci.">
        <title>Red Clover (Trifolium pratense) and Zigzag Clover (T. medium) - A Picture of Genomic Similarities and Differences.</title>
        <authorList>
            <person name="Dluhosova J."/>
            <person name="Istvanek J."/>
            <person name="Nedelnik J."/>
            <person name="Repkova J."/>
        </authorList>
    </citation>
    <scope>NUCLEOTIDE SEQUENCE [LARGE SCALE GENOMIC DNA]</scope>
    <source>
        <strain evidence="3">cv. 10/8</strain>
        <tissue evidence="2">Leaf</tissue>
    </source>
</reference>
<organism evidence="2 3">
    <name type="scientific">Trifolium medium</name>
    <dbReference type="NCBI Taxonomy" id="97028"/>
    <lineage>
        <taxon>Eukaryota</taxon>
        <taxon>Viridiplantae</taxon>
        <taxon>Streptophyta</taxon>
        <taxon>Embryophyta</taxon>
        <taxon>Tracheophyta</taxon>
        <taxon>Spermatophyta</taxon>
        <taxon>Magnoliopsida</taxon>
        <taxon>eudicotyledons</taxon>
        <taxon>Gunneridae</taxon>
        <taxon>Pentapetalae</taxon>
        <taxon>rosids</taxon>
        <taxon>fabids</taxon>
        <taxon>Fabales</taxon>
        <taxon>Fabaceae</taxon>
        <taxon>Papilionoideae</taxon>
        <taxon>50 kb inversion clade</taxon>
        <taxon>NPAAA clade</taxon>
        <taxon>Hologalegina</taxon>
        <taxon>IRL clade</taxon>
        <taxon>Trifolieae</taxon>
        <taxon>Trifolium</taxon>
    </lineage>
</organism>
<dbReference type="Proteomes" id="UP000265520">
    <property type="component" value="Unassembled WGS sequence"/>
</dbReference>
<accession>A0A392RQA2</accession>
<sequence>PTDSDSDEEDADAYKTRIDDFDKKFKRHEEMIKNFTDADTLDDAFKWMQKIDKFEDRHFKLRIEYRVIGELMNRLKVATEQKDRFILQNKLNRALRLVQRKEAYDPDNPANYGIIQHEQVGPNVD</sequence>
<keyword evidence="2" id="KW-0689">Ribosomal protein</keyword>
<name>A0A392RQA2_9FABA</name>
<proteinExistence type="predicted"/>
<protein>
    <submittedName>
        <fullName evidence="2">Ribosomal protein S5 family protein</fullName>
    </submittedName>
</protein>
<feature type="non-terminal residue" evidence="2">
    <location>
        <position position="1"/>
    </location>
</feature>
<dbReference type="EMBL" id="LXQA010256588">
    <property type="protein sequence ID" value="MCI38499.1"/>
    <property type="molecule type" value="Genomic_DNA"/>
</dbReference>
<comment type="caution">
    <text evidence="2">The sequence shown here is derived from an EMBL/GenBank/DDBJ whole genome shotgun (WGS) entry which is preliminary data.</text>
</comment>
<dbReference type="GO" id="GO:0006412">
    <property type="term" value="P:translation"/>
    <property type="evidence" value="ECO:0007669"/>
    <property type="project" value="InterPro"/>
</dbReference>
<evidence type="ECO:0000313" key="2">
    <source>
        <dbReference type="EMBL" id="MCI38499.1"/>
    </source>
</evidence>
<evidence type="ECO:0000256" key="1">
    <source>
        <dbReference type="ARBA" id="ARBA00022884"/>
    </source>
</evidence>
<keyword evidence="3" id="KW-1185">Reference proteome</keyword>
<keyword evidence="2" id="KW-0687">Ribonucleoprotein</keyword>
<dbReference type="PANTHER" id="PTHR48432:SF1">
    <property type="entry name" value="S5 DRBM DOMAIN-CONTAINING PROTEIN"/>
    <property type="match status" value="1"/>
</dbReference>
<dbReference type="GO" id="GO:0003735">
    <property type="term" value="F:structural constituent of ribosome"/>
    <property type="evidence" value="ECO:0007669"/>
    <property type="project" value="InterPro"/>
</dbReference>
<keyword evidence="1" id="KW-0694">RNA-binding</keyword>
<dbReference type="GO" id="GO:0003723">
    <property type="term" value="F:RNA binding"/>
    <property type="evidence" value="ECO:0007669"/>
    <property type="project" value="UniProtKB-KW"/>
</dbReference>
<evidence type="ECO:0000313" key="3">
    <source>
        <dbReference type="Proteomes" id="UP000265520"/>
    </source>
</evidence>
<dbReference type="InterPro" id="IPR000851">
    <property type="entry name" value="Ribosomal_uS5"/>
</dbReference>